<name>A0A455W2W2_ENTAS</name>
<dbReference type="GO" id="GO:0006355">
    <property type="term" value="P:regulation of DNA-templated transcription"/>
    <property type="evidence" value="ECO:0007669"/>
    <property type="project" value="InterPro"/>
</dbReference>
<dbReference type="GO" id="GO:0000150">
    <property type="term" value="F:DNA strand exchange activity"/>
    <property type="evidence" value="ECO:0007669"/>
    <property type="project" value="InterPro"/>
</dbReference>
<dbReference type="InterPro" id="IPR006119">
    <property type="entry name" value="Resolv_N"/>
</dbReference>
<dbReference type="AlphaFoldDB" id="A0A455W2W2"/>
<protein>
    <recommendedName>
        <fullName evidence="1">Resolvase/invertase-type recombinase catalytic domain-containing protein</fullName>
    </recommendedName>
</protein>
<proteinExistence type="predicted"/>
<dbReference type="Gene3D" id="3.40.50.1390">
    <property type="entry name" value="Resolvase, N-terminal catalytic domain"/>
    <property type="match status" value="1"/>
</dbReference>
<feature type="domain" description="Resolvase/invertase-type recombinase catalytic" evidence="1">
    <location>
        <begin position="41"/>
        <end position="135"/>
    </location>
</feature>
<dbReference type="InterPro" id="IPR016032">
    <property type="entry name" value="Sig_transdc_resp-reg_C-effctor"/>
</dbReference>
<evidence type="ECO:0000313" key="2">
    <source>
        <dbReference type="EMBL" id="BBI96815.1"/>
    </source>
</evidence>
<dbReference type="SUPFAM" id="SSF53041">
    <property type="entry name" value="Resolvase-like"/>
    <property type="match status" value="1"/>
</dbReference>
<dbReference type="GO" id="GO:0003677">
    <property type="term" value="F:DNA binding"/>
    <property type="evidence" value="ECO:0007669"/>
    <property type="project" value="InterPro"/>
</dbReference>
<organism evidence="2">
    <name type="scientific">Enterobacter asburiae</name>
    <dbReference type="NCBI Taxonomy" id="61645"/>
    <lineage>
        <taxon>Bacteria</taxon>
        <taxon>Pseudomonadati</taxon>
        <taxon>Pseudomonadota</taxon>
        <taxon>Gammaproteobacteria</taxon>
        <taxon>Enterobacterales</taxon>
        <taxon>Enterobacteriaceae</taxon>
        <taxon>Enterobacter</taxon>
        <taxon>Enterobacter cloacae complex</taxon>
    </lineage>
</organism>
<dbReference type="InterPro" id="IPR036388">
    <property type="entry name" value="WH-like_DNA-bd_sf"/>
</dbReference>
<sequence>MKFFAYFACVDSAGAKGVREHTVFREICDFFHVDSENIVIEIVDIKRPFSEQRLLKELINTKMNRGDTIVITDLSCLGRNVEDIEEALFLFFRKEINVYCYHPRTRIEPAIECCMSFLITVQKKVDIHNLKSTRSRHRTMKKALGRKKGSKHKMEILKLKLKGHTQIQTAKTLGISISTVKRHWKNTFIT</sequence>
<dbReference type="InterPro" id="IPR036162">
    <property type="entry name" value="Resolvase-like_N_sf"/>
</dbReference>
<accession>A0A455W2W2</accession>
<dbReference type="SUPFAM" id="SSF46894">
    <property type="entry name" value="C-terminal effector domain of the bipartite response regulators"/>
    <property type="match status" value="1"/>
</dbReference>
<dbReference type="Gene3D" id="1.10.10.10">
    <property type="entry name" value="Winged helix-like DNA-binding domain superfamily/Winged helix DNA-binding domain"/>
    <property type="match status" value="1"/>
</dbReference>
<gene>
    <name evidence="2" type="primary">yagL</name>
    <name evidence="2" type="ORF">MRY18106EAS_33470</name>
</gene>
<dbReference type="Pfam" id="PF00239">
    <property type="entry name" value="Resolvase"/>
    <property type="match status" value="1"/>
</dbReference>
<evidence type="ECO:0000259" key="1">
    <source>
        <dbReference type="Pfam" id="PF00239"/>
    </source>
</evidence>
<reference evidence="2" key="1">
    <citation type="submission" date="2019-03" db="EMBL/GenBank/DDBJ databases">
        <title>Complete genome sequences of Enterobacter asburiae str. MRY18-106 isolated from a patient in Japan.</title>
        <authorList>
            <person name="Sekizuka T."/>
            <person name="Matsui M."/>
            <person name="Takara T."/>
            <person name="Uechi A."/>
            <person name="Harakuni M."/>
            <person name="Kimura T."/>
            <person name="Suzuki S."/>
            <person name="Kuroda M."/>
        </authorList>
    </citation>
    <scope>NUCLEOTIDE SEQUENCE</scope>
    <source>
        <strain evidence="2">MRY18-106</strain>
    </source>
</reference>
<dbReference type="EMBL" id="AP019533">
    <property type="protein sequence ID" value="BBI96815.1"/>
    <property type="molecule type" value="Genomic_DNA"/>
</dbReference>